<keyword evidence="3" id="KW-1185">Reference proteome</keyword>
<reference evidence="3" key="1">
    <citation type="submission" date="2011-07" db="EMBL/GenBank/DDBJ databases">
        <title>Complete genome sequence of Acetobacterium woodii.</title>
        <authorList>
            <person name="Poehlein A."/>
            <person name="Schmidt S."/>
            <person name="Kaster A.-K."/>
            <person name="Goenrich M."/>
            <person name="Vollmers J."/>
            <person name="Thuermer A."/>
            <person name="Gottschalk G."/>
            <person name="Thauer R.K."/>
            <person name="Daniel R."/>
            <person name="Mueller V."/>
        </authorList>
    </citation>
    <scope>NUCLEOTIDE SEQUENCE [LARGE SCALE GENOMIC DNA]</scope>
    <source>
        <strain evidence="3">ATCC 29683 / DSM 1030 / JCM 2381 / KCTC 1655 / WB1</strain>
    </source>
</reference>
<gene>
    <name evidence="2" type="ordered locus">Awo_c31540</name>
</gene>
<dbReference type="eggNOG" id="COG2865">
    <property type="taxonomic scope" value="Bacteria"/>
</dbReference>
<sequence length="103" mass="11626">MIAVISIEKNKEIVASNLGVFKRTDTSDEIMIPEEITTKTLSAVANDDFKNTIEEMAQQITQLTISLDDSVKRYHEKNKLSRKILEWIACGIIGIILSMLLPF</sequence>
<keyword evidence="1" id="KW-0472">Membrane</keyword>
<dbReference type="EMBL" id="CP002987">
    <property type="protein sequence ID" value="AFA49882.1"/>
    <property type="molecule type" value="Genomic_DNA"/>
</dbReference>
<keyword evidence="1" id="KW-1133">Transmembrane helix</keyword>
<dbReference type="AlphaFoldDB" id="H6LJF4"/>
<keyword evidence="1" id="KW-0812">Transmembrane</keyword>
<dbReference type="HOGENOM" id="CLU_2257540_0_0_9"/>
<name>H6LJF4_ACEWD</name>
<evidence type="ECO:0000256" key="1">
    <source>
        <dbReference type="SAM" id="Phobius"/>
    </source>
</evidence>
<accession>H6LJF4</accession>
<dbReference type="KEGG" id="awo:Awo_c31540"/>
<feature type="transmembrane region" description="Helical" evidence="1">
    <location>
        <begin position="84"/>
        <end position="101"/>
    </location>
</feature>
<dbReference type="Proteomes" id="UP000007177">
    <property type="component" value="Chromosome"/>
</dbReference>
<protein>
    <submittedName>
        <fullName evidence="2">Uncharacterized protein</fullName>
    </submittedName>
</protein>
<reference evidence="2 3" key="2">
    <citation type="journal article" date="2012" name="PLoS ONE">
        <title>An ancient pathway combining carbon dioxide fixation with the generation and utilization of a sodium ion gradient for ATP synthesis.</title>
        <authorList>
            <person name="Poehlein A."/>
            <person name="Schmidt S."/>
            <person name="Kaster A.K."/>
            <person name="Goenrich M."/>
            <person name="Vollmers J."/>
            <person name="Thurmer A."/>
            <person name="Bertsch J."/>
            <person name="Schuchmann K."/>
            <person name="Voigt B."/>
            <person name="Hecker M."/>
            <person name="Daniel R."/>
            <person name="Thauer R.K."/>
            <person name="Gottschalk G."/>
            <person name="Muller V."/>
        </authorList>
    </citation>
    <scope>NUCLEOTIDE SEQUENCE [LARGE SCALE GENOMIC DNA]</scope>
    <source>
        <strain evidence="3">ATCC 29683 / DSM 1030 / JCM 2381 / KCTC 1655 / WB1</strain>
    </source>
</reference>
<organism evidence="2 3">
    <name type="scientific">Acetobacterium woodii (strain ATCC 29683 / DSM 1030 / JCM 2381 / KCTC 1655 / WB1)</name>
    <dbReference type="NCBI Taxonomy" id="931626"/>
    <lineage>
        <taxon>Bacteria</taxon>
        <taxon>Bacillati</taxon>
        <taxon>Bacillota</taxon>
        <taxon>Clostridia</taxon>
        <taxon>Eubacteriales</taxon>
        <taxon>Eubacteriaceae</taxon>
        <taxon>Acetobacterium</taxon>
    </lineage>
</organism>
<evidence type="ECO:0000313" key="3">
    <source>
        <dbReference type="Proteomes" id="UP000007177"/>
    </source>
</evidence>
<dbReference type="STRING" id="931626.Awo_c31540"/>
<proteinExistence type="predicted"/>
<evidence type="ECO:0000313" key="2">
    <source>
        <dbReference type="EMBL" id="AFA49882.1"/>
    </source>
</evidence>